<organism evidence="1 2">
    <name type="scientific">Luteimonas salinilitoris</name>
    <dbReference type="NCBI Taxonomy" id="3237697"/>
    <lineage>
        <taxon>Bacteria</taxon>
        <taxon>Pseudomonadati</taxon>
        <taxon>Pseudomonadota</taxon>
        <taxon>Gammaproteobacteria</taxon>
        <taxon>Lysobacterales</taxon>
        <taxon>Lysobacteraceae</taxon>
        <taxon>Luteimonas</taxon>
    </lineage>
</organism>
<accession>A0ABV4HP83</accession>
<gene>
    <name evidence="1" type="ORF">AB6713_07170</name>
</gene>
<dbReference type="Proteomes" id="UP001566331">
    <property type="component" value="Unassembled WGS sequence"/>
</dbReference>
<dbReference type="RefSeq" id="WP_370563556.1">
    <property type="nucleotide sequence ID" value="NZ_JBFWIB010000004.1"/>
</dbReference>
<reference evidence="1 2" key="1">
    <citation type="submission" date="2024-07" db="EMBL/GenBank/DDBJ databases">
        <title>Luteimonas salilacus sp. nov., isolated from the shore soil of Salt Lake in Tibet of China.</title>
        <authorList>
            <person name="Zhang X."/>
            <person name="Li A."/>
        </authorList>
    </citation>
    <scope>NUCLEOTIDE SEQUENCE [LARGE SCALE GENOMIC DNA]</scope>
    <source>
        <strain evidence="1 2">B3-2-R+30</strain>
    </source>
</reference>
<name>A0ABV4HP83_9GAMM</name>
<comment type="caution">
    <text evidence="1">The sequence shown here is derived from an EMBL/GenBank/DDBJ whole genome shotgun (WGS) entry which is preliminary data.</text>
</comment>
<dbReference type="EMBL" id="JBFWIC010000007">
    <property type="protein sequence ID" value="MEZ0474398.1"/>
    <property type="molecule type" value="Genomic_DNA"/>
</dbReference>
<proteinExistence type="predicted"/>
<sequence>MTTSHPDLGRAGPLNVEKYQVFAELQDGSDSKFSLDLPPSQTHFRIPWEILRHGQVVKYEIQVRDENGNQTAIESCFTRR</sequence>
<evidence type="ECO:0000313" key="2">
    <source>
        <dbReference type="Proteomes" id="UP001566331"/>
    </source>
</evidence>
<keyword evidence="2" id="KW-1185">Reference proteome</keyword>
<evidence type="ECO:0000313" key="1">
    <source>
        <dbReference type="EMBL" id="MEZ0474398.1"/>
    </source>
</evidence>
<protein>
    <submittedName>
        <fullName evidence="1">Uncharacterized protein</fullName>
    </submittedName>
</protein>